<proteinExistence type="inferred from homology"/>
<evidence type="ECO:0000256" key="1">
    <source>
        <dbReference type="ARBA" id="ARBA00010523"/>
    </source>
</evidence>
<feature type="domain" description="SIS" evidence="3">
    <location>
        <begin position="20"/>
        <end position="164"/>
    </location>
</feature>
<gene>
    <name evidence="4" type="ORF">A3K51_00420</name>
</gene>
<dbReference type="InterPro" id="IPR019490">
    <property type="entry name" value="Glu6P/Mann6P_isomerase_C"/>
</dbReference>
<dbReference type="GO" id="GO:0097367">
    <property type="term" value="F:carbohydrate derivative binding"/>
    <property type="evidence" value="ECO:0007669"/>
    <property type="project" value="InterPro"/>
</dbReference>
<dbReference type="CDD" id="cd05637">
    <property type="entry name" value="SIS_PGI_PMI_2"/>
    <property type="match status" value="1"/>
</dbReference>
<dbReference type="Gene3D" id="3.40.50.10490">
    <property type="entry name" value="Glucose-6-phosphate isomerase like protein, domain 1"/>
    <property type="match status" value="2"/>
</dbReference>
<evidence type="ECO:0000313" key="5">
    <source>
        <dbReference type="Proteomes" id="UP000178085"/>
    </source>
</evidence>
<sequence>MHRMITDFPGQFAKGFDLALKTEIKTPVERVVLTGMGGSALAGDLINIGFAEDITTPLLISRNYTIPFPLDDKTLVIANSFSGNTEETLSAYAQAIESGAQVITMASGGKLLELAMKDGVQYIKTIKESPDFQPRMSSGYIFAILVALLIKAGHLPWVAERQVREMSDWLAITNTELPGKQLGESLLNTIPLIYVSDLYWPVARIAKIKLNENAKVPAFWSTFPELNHNEMVGFSNTRDNYRIVMLRDPNDDPRINRRMETTADVLRGQGIGLKATIWDMMGHSRLEKIFSTLMVMDWASYYLAMVMEIDPTPVKLVEDFKALMK</sequence>
<name>A0A1F4NR14_UNCK3</name>
<comment type="caution">
    <text evidence="4">The sequence shown here is derived from an EMBL/GenBank/DDBJ whole genome shotgun (WGS) entry which is preliminary data.</text>
</comment>
<protein>
    <submittedName>
        <fullName evidence="4">Bifunctional phosphoglucose/phosphomannose isomerase</fullName>
    </submittedName>
</protein>
<dbReference type="Pfam" id="PF10432">
    <property type="entry name" value="bact-PGI_C"/>
    <property type="match status" value="1"/>
</dbReference>
<evidence type="ECO:0000313" key="4">
    <source>
        <dbReference type="EMBL" id="OGB73332.1"/>
    </source>
</evidence>
<dbReference type="InterPro" id="IPR001347">
    <property type="entry name" value="SIS_dom"/>
</dbReference>
<dbReference type="GO" id="GO:0004476">
    <property type="term" value="F:mannose-6-phosphate isomerase activity"/>
    <property type="evidence" value="ECO:0007669"/>
    <property type="project" value="InterPro"/>
</dbReference>
<dbReference type="PROSITE" id="PS51464">
    <property type="entry name" value="SIS"/>
    <property type="match status" value="1"/>
</dbReference>
<comment type="similarity">
    <text evidence="1">Belongs to the PGI/PMI family.</text>
</comment>
<evidence type="ECO:0000256" key="2">
    <source>
        <dbReference type="ARBA" id="ARBA00023235"/>
    </source>
</evidence>
<organism evidence="4 5">
    <name type="scientific">candidate division Kazan bacterium RIFCSPLOWO2_01_FULL_45_19</name>
    <dbReference type="NCBI Taxonomy" id="1798538"/>
    <lineage>
        <taxon>Bacteria</taxon>
        <taxon>Bacteria division Kazan-3B-28</taxon>
    </lineage>
</organism>
<accession>A0A1F4NR14</accession>
<dbReference type="SUPFAM" id="SSF53697">
    <property type="entry name" value="SIS domain"/>
    <property type="match status" value="1"/>
</dbReference>
<dbReference type="AlphaFoldDB" id="A0A1F4NR14"/>
<dbReference type="GO" id="GO:0004347">
    <property type="term" value="F:glucose-6-phosphate isomerase activity"/>
    <property type="evidence" value="ECO:0007669"/>
    <property type="project" value="InterPro"/>
</dbReference>
<dbReference type="GO" id="GO:0005975">
    <property type="term" value="P:carbohydrate metabolic process"/>
    <property type="evidence" value="ECO:0007669"/>
    <property type="project" value="InterPro"/>
</dbReference>
<dbReference type="CDD" id="cd05017">
    <property type="entry name" value="SIS_PGI_PMI_1"/>
    <property type="match status" value="1"/>
</dbReference>
<dbReference type="Proteomes" id="UP000178085">
    <property type="component" value="Unassembled WGS sequence"/>
</dbReference>
<dbReference type="NCBIfam" id="TIGR02128">
    <property type="entry name" value="G6PI_arch"/>
    <property type="match status" value="1"/>
</dbReference>
<dbReference type="GO" id="GO:1901135">
    <property type="term" value="P:carbohydrate derivative metabolic process"/>
    <property type="evidence" value="ECO:0007669"/>
    <property type="project" value="InterPro"/>
</dbReference>
<dbReference type="InterPro" id="IPR046348">
    <property type="entry name" value="SIS_dom_sf"/>
</dbReference>
<dbReference type="InterPro" id="IPR035484">
    <property type="entry name" value="SIS_PGI/PMI_1"/>
</dbReference>
<reference evidence="4 5" key="1">
    <citation type="journal article" date="2016" name="Nat. Commun.">
        <title>Thousands of microbial genomes shed light on interconnected biogeochemical processes in an aquifer system.</title>
        <authorList>
            <person name="Anantharaman K."/>
            <person name="Brown C.T."/>
            <person name="Hug L.A."/>
            <person name="Sharon I."/>
            <person name="Castelle C.J."/>
            <person name="Probst A.J."/>
            <person name="Thomas B.C."/>
            <person name="Singh A."/>
            <person name="Wilkins M.J."/>
            <person name="Karaoz U."/>
            <person name="Brodie E.L."/>
            <person name="Williams K.H."/>
            <person name="Hubbard S.S."/>
            <person name="Banfield J.F."/>
        </authorList>
    </citation>
    <scope>NUCLEOTIDE SEQUENCE [LARGE SCALE GENOMIC DNA]</scope>
</reference>
<dbReference type="EMBL" id="METD01000001">
    <property type="protein sequence ID" value="OGB73332.1"/>
    <property type="molecule type" value="Genomic_DNA"/>
</dbReference>
<keyword evidence="2 4" id="KW-0413">Isomerase</keyword>
<evidence type="ECO:0000259" key="3">
    <source>
        <dbReference type="PROSITE" id="PS51464"/>
    </source>
</evidence>